<gene>
    <name evidence="1" type="ORF">S03H2_18105</name>
</gene>
<dbReference type="AlphaFoldDB" id="X1G3R1"/>
<sequence length="69" mass="7705">YFGRKALHTGDAIKAMEWIQENSITAKEADKVHGEEALKHFVLGDFIEKIEPVFEGSSVYFQEGGECDG</sequence>
<organism evidence="1">
    <name type="scientific">marine sediment metagenome</name>
    <dbReference type="NCBI Taxonomy" id="412755"/>
    <lineage>
        <taxon>unclassified sequences</taxon>
        <taxon>metagenomes</taxon>
        <taxon>ecological metagenomes</taxon>
    </lineage>
</organism>
<evidence type="ECO:0000313" key="1">
    <source>
        <dbReference type="EMBL" id="GAH36209.1"/>
    </source>
</evidence>
<accession>X1G3R1</accession>
<dbReference type="EMBL" id="BARU01009376">
    <property type="protein sequence ID" value="GAH36209.1"/>
    <property type="molecule type" value="Genomic_DNA"/>
</dbReference>
<proteinExistence type="predicted"/>
<reference evidence="1" key="1">
    <citation type="journal article" date="2014" name="Front. Microbiol.">
        <title>High frequency of phylogenetically diverse reductive dehalogenase-homologous genes in deep subseafloor sedimentary metagenomes.</title>
        <authorList>
            <person name="Kawai M."/>
            <person name="Futagami T."/>
            <person name="Toyoda A."/>
            <person name="Takaki Y."/>
            <person name="Nishi S."/>
            <person name="Hori S."/>
            <person name="Arai W."/>
            <person name="Tsubouchi T."/>
            <person name="Morono Y."/>
            <person name="Uchiyama I."/>
            <person name="Ito T."/>
            <person name="Fujiyama A."/>
            <person name="Inagaki F."/>
            <person name="Takami H."/>
        </authorList>
    </citation>
    <scope>NUCLEOTIDE SEQUENCE</scope>
    <source>
        <strain evidence="1">Expedition CK06-06</strain>
    </source>
</reference>
<name>X1G3R1_9ZZZZ</name>
<protein>
    <submittedName>
        <fullName evidence="1">Uncharacterized protein</fullName>
    </submittedName>
</protein>
<comment type="caution">
    <text evidence="1">The sequence shown here is derived from an EMBL/GenBank/DDBJ whole genome shotgun (WGS) entry which is preliminary data.</text>
</comment>
<feature type="non-terminal residue" evidence="1">
    <location>
        <position position="1"/>
    </location>
</feature>